<sequence>MITDRLRLDGRTVIVSGAGGGGIGTSCARAVSEAGAVVVAVDRDQDRLDAIELPGELVRVRADIGTPEGVQAVVDAAPGTLFGLVNVVGGSLIPHWAPALDFGREQWDAALDLNLHHVMFLSQAVARRIVEQGGDGSIVTISSTGGVVAAPYHVGYGTAKAAVLGLTRTLALEWGRYGIRVNAVAAGSITTPRATSAPQDPAVAGRGVPLGRRGTPDDVAGAVLFLISDLAAYTTGAVLPVEGGALQRLGLFDDENIPVHVTNPQILARINGTSEN</sequence>
<evidence type="ECO:0000313" key="2">
    <source>
        <dbReference type="EMBL" id="MEU8134803.1"/>
    </source>
</evidence>
<name>A0ABV3DGC5_9ACTN</name>
<dbReference type="SUPFAM" id="SSF51735">
    <property type="entry name" value="NAD(P)-binding Rossmann-fold domains"/>
    <property type="match status" value="1"/>
</dbReference>
<dbReference type="InterPro" id="IPR020904">
    <property type="entry name" value="Sc_DH/Rdtase_CS"/>
</dbReference>
<dbReference type="PANTHER" id="PTHR42760">
    <property type="entry name" value="SHORT-CHAIN DEHYDROGENASES/REDUCTASES FAMILY MEMBER"/>
    <property type="match status" value="1"/>
</dbReference>
<dbReference type="PRINTS" id="PR00080">
    <property type="entry name" value="SDRFAMILY"/>
</dbReference>
<dbReference type="PRINTS" id="PR00081">
    <property type="entry name" value="GDHRDH"/>
</dbReference>
<evidence type="ECO:0000313" key="3">
    <source>
        <dbReference type="Proteomes" id="UP001551482"/>
    </source>
</evidence>
<gene>
    <name evidence="2" type="ORF">AB0C36_14960</name>
</gene>
<organism evidence="2 3">
    <name type="scientific">Streptodolium elevatio</name>
    <dbReference type="NCBI Taxonomy" id="3157996"/>
    <lineage>
        <taxon>Bacteria</taxon>
        <taxon>Bacillati</taxon>
        <taxon>Actinomycetota</taxon>
        <taxon>Actinomycetes</taxon>
        <taxon>Kitasatosporales</taxon>
        <taxon>Streptomycetaceae</taxon>
        <taxon>Streptodolium</taxon>
    </lineage>
</organism>
<reference evidence="2 3" key="1">
    <citation type="submission" date="2024-06" db="EMBL/GenBank/DDBJ databases">
        <title>The Natural Products Discovery Center: Release of the First 8490 Sequenced Strains for Exploring Actinobacteria Biosynthetic Diversity.</title>
        <authorList>
            <person name="Kalkreuter E."/>
            <person name="Kautsar S.A."/>
            <person name="Yang D."/>
            <person name="Bader C.D."/>
            <person name="Teijaro C.N."/>
            <person name="Fluegel L."/>
            <person name="Davis C.M."/>
            <person name="Simpson J.R."/>
            <person name="Lauterbach L."/>
            <person name="Steele A.D."/>
            <person name="Gui C."/>
            <person name="Meng S."/>
            <person name="Li G."/>
            <person name="Viehrig K."/>
            <person name="Ye F."/>
            <person name="Su P."/>
            <person name="Kiefer A.F."/>
            <person name="Nichols A."/>
            <person name="Cepeda A.J."/>
            <person name="Yan W."/>
            <person name="Fan B."/>
            <person name="Jiang Y."/>
            <person name="Adhikari A."/>
            <person name="Zheng C.-J."/>
            <person name="Schuster L."/>
            <person name="Cowan T.M."/>
            <person name="Smanski M.J."/>
            <person name="Chevrette M.G."/>
            <person name="De Carvalho L.P.S."/>
            <person name="Shen B."/>
        </authorList>
    </citation>
    <scope>NUCLEOTIDE SEQUENCE [LARGE SCALE GENOMIC DNA]</scope>
    <source>
        <strain evidence="2 3">NPDC048946</strain>
    </source>
</reference>
<dbReference type="GO" id="GO:0016491">
    <property type="term" value="F:oxidoreductase activity"/>
    <property type="evidence" value="ECO:0007669"/>
    <property type="project" value="UniProtKB-KW"/>
</dbReference>
<accession>A0ABV3DGC5</accession>
<protein>
    <submittedName>
        <fullName evidence="2">SDR family oxidoreductase</fullName>
        <ecNumber evidence="2">1.1.-.-</ecNumber>
    </submittedName>
</protein>
<keyword evidence="3" id="KW-1185">Reference proteome</keyword>
<dbReference type="Gene3D" id="3.40.50.720">
    <property type="entry name" value="NAD(P)-binding Rossmann-like Domain"/>
    <property type="match status" value="1"/>
</dbReference>
<dbReference type="InterPro" id="IPR036291">
    <property type="entry name" value="NAD(P)-bd_dom_sf"/>
</dbReference>
<dbReference type="CDD" id="cd05233">
    <property type="entry name" value="SDR_c"/>
    <property type="match status" value="1"/>
</dbReference>
<evidence type="ECO:0000256" key="1">
    <source>
        <dbReference type="ARBA" id="ARBA00006484"/>
    </source>
</evidence>
<comment type="caution">
    <text evidence="2">The sequence shown here is derived from an EMBL/GenBank/DDBJ whole genome shotgun (WGS) entry which is preliminary data.</text>
</comment>
<dbReference type="EMBL" id="JBEZFP010000032">
    <property type="protein sequence ID" value="MEU8134803.1"/>
    <property type="molecule type" value="Genomic_DNA"/>
</dbReference>
<dbReference type="InterPro" id="IPR002347">
    <property type="entry name" value="SDR_fam"/>
</dbReference>
<dbReference type="Proteomes" id="UP001551482">
    <property type="component" value="Unassembled WGS sequence"/>
</dbReference>
<dbReference type="Pfam" id="PF13561">
    <property type="entry name" value="adh_short_C2"/>
    <property type="match status" value="1"/>
</dbReference>
<proteinExistence type="inferred from homology"/>
<keyword evidence="2" id="KW-0560">Oxidoreductase</keyword>
<dbReference type="PROSITE" id="PS00061">
    <property type="entry name" value="ADH_SHORT"/>
    <property type="match status" value="1"/>
</dbReference>
<dbReference type="PROSITE" id="PS51257">
    <property type="entry name" value="PROKAR_LIPOPROTEIN"/>
    <property type="match status" value="1"/>
</dbReference>
<comment type="similarity">
    <text evidence="1">Belongs to the short-chain dehydrogenases/reductases (SDR) family.</text>
</comment>
<dbReference type="RefSeq" id="WP_358353760.1">
    <property type="nucleotide sequence ID" value="NZ_JBEZFP010000032.1"/>
</dbReference>
<dbReference type="EC" id="1.1.-.-" evidence="2"/>